<keyword evidence="11" id="KW-1185">Reference proteome</keyword>
<evidence type="ECO:0000256" key="5">
    <source>
        <dbReference type="ARBA" id="ARBA00023180"/>
    </source>
</evidence>
<dbReference type="SUPFAM" id="SSF82866">
    <property type="entry name" value="Multidrug efflux transporter AcrB transmembrane domain"/>
    <property type="match status" value="1"/>
</dbReference>
<dbReference type="EMBL" id="CAJNOL010018253">
    <property type="protein sequence ID" value="CAF1681023.1"/>
    <property type="molecule type" value="Genomic_DNA"/>
</dbReference>
<dbReference type="InterPro" id="IPR052081">
    <property type="entry name" value="Dispatched_Hh_regulator"/>
</dbReference>
<evidence type="ECO:0000256" key="4">
    <source>
        <dbReference type="ARBA" id="ARBA00023136"/>
    </source>
</evidence>
<sequence>MSAFILIGIGCDDIFVFFDIWNQEKLEWLKKYQNKLLTESKFYFIYFNKLFISLIVDPNMLLNSTNIHNNIPSNQQKKNPNKLKRSSSHQLFLFKHSEEIRKILLSEEALIEIMSNTLKHAGSSMFVTSFTTSAAFFTNILTNISFIQVFGIFIGTCVLIYFAITFTAIAAFAIIYEKYIQNMISHVLSMCCTDFVNKSANSVLTKLDYRFSSVCRACRHYIFGRFMPLIIFKLRYVLVFNFLLIGILGLIGSFYYPKLNVPSTQKTALFLKDNP</sequence>
<evidence type="ECO:0000313" key="10">
    <source>
        <dbReference type="EMBL" id="CAF1681023.1"/>
    </source>
</evidence>
<evidence type="ECO:0000256" key="6">
    <source>
        <dbReference type="ARBA" id="ARBA00038046"/>
    </source>
</evidence>
<evidence type="ECO:0000256" key="2">
    <source>
        <dbReference type="ARBA" id="ARBA00022692"/>
    </source>
</evidence>
<dbReference type="Proteomes" id="UP000663870">
    <property type="component" value="Unassembled WGS sequence"/>
</dbReference>
<protein>
    <recommendedName>
        <fullName evidence="8">SSD domain-containing protein</fullName>
    </recommendedName>
</protein>
<keyword evidence="5" id="KW-0325">Glycoprotein</keyword>
<dbReference type="Pfam" id="PF02460">
    <property type="entry name" value="Patched"/>
    <property type="match status" value="1"/>
</dbReference>
<gene>
    <name evidence="10" type="ORF">JXQ802_LOCUS59159</name>
    <name evidence="9" type="ORF">PYM288_LOCUS42503</name>
</gene>
<name>A0A816GXY4_9BILA</name>
<dbReference type="GO" id="GO:0022857">
    <property type="term" value="F:transmembrane transporter activity"/>
    <property type="evidence" value="ECO:0007669"/>
    <property type="project" value="TreeGrafter"/>
</dbReference>
<proteinExistence type="inferred from homology"/>
<reference evidence="10" key="1">
    <citation type="submission" date="2021-02" db="EMBL/GenBank/DDBJ databases">
        <authorList>
            <person name="Nowell W R."/>
        </authorList>
    </citation>
    <scope>NUCLEOTIDE SEQUENCE</scope>
</reference>
<evidence type="ECO:0000256" key="3">
    <source>
        <dbReference type="ARBA" id="ARBA00022989"/>
    </source>
</evidence>
<evidence type="ECO:0000259" key="8">
    <source>
        <dbReference type="PROSITE" id="PS50156"/>
    </source>
</evidence>
<comment type="similarity">
    <text evidence="6">Belongs to the dispatched family.</text>
</comment>
<dbReference type="EMBL" id="CAJNOH010016304">
    <property type="protein sequence ID" value="CAF1569990.1"/>
    <property type="molecule type" value="Genomic_DNA"/>
</dbReference>
<keyword evidence="4 7" id="KW-0472">Membrane</keyword>
<dbReference type="PROSITE" id="PS50156">
    <property type="entry name" value="SSD"/>
    <property type="match status" value="1"/>
</dbReference>
<dbReference type="GO" id="GO:0007224">
    <property type="term" value="P:smoothened signaling pathway"/>
    <property type="evidence" value="ECO:0007669"/>
    <property type="project" value="TreeGrafter"/>
</dbReference>
<feature type="non-terminal residue" evidence="10">
    <location>
        <position position="1"/>
    </location>
</feature>
<dbReference type="PANTHER" id="PTHR45951">
    <property type="entry name" value="PROTEIN DISPATCHED-RELATED"/>
    <property type="match status" value="1"/>
</dbReference>
<feature type="transmembrane region" description="Helical" evidence="7">
    <location>
        <begin position="152"/>
        <end position="176"/>
    </location>
</feature>
<evidence type="ECO:0000313" key="9">
    <source>
        <dbReference type="EMBL" id="CAF1569990.1"/>
    </source>
</evidence>
<evidence type="ECO:0000256" key="7">
    <source>
        <dbReference type="SAM" id="Phobius"/>
    </source>
</evidence>
<comment type="caution">
    <text evidence="10">The sequence shown here is derived from an EMBL/GenBank/DDBJ whole genome shotgun (WGS) entry which is preliminary data.</text>
</comment>
<organism evidence="10 11">
    <name type="scientific">Rotaria sordida</name>
    <dbReference type="NCBI Taxonomy" id="392033"/>
    <lineage>
        <taxon>Eukaryota</taxon>
        <taxon>Metazoa</taxon>
        <taxon>Spiralia</taxon>
        <taxon>Gnathifera</taxon>
        <taxon>Rotifera</taxon>
        <taxon>Eurotatoria</taxon>
        <taxon>Bdelloidea</taxon>
        <taxon>Philodinida</taxon>
        <taxon>Philodinidae</taxon>
        <taxon>Rotaria</taxon>
    </lineage>
</organism>
<dbReference type="AlphaFoldDB" id="A0A816GXY4"/>
<accession>A0A816GXY4</accession>
<comment type="subcellular location">
    <subcellularLocation>
        <location evidence="1">Membrane</location>
        <topology evidence="1">Multi-pass membrane protein</topology>
    </subcellularLocation>
</comment>
<evidence type="ECO:0000313" key="11">
    <source>
        <dbReference type="Proteomes" id="UP000663870"/>
    </source>
</evidence>
<feature type="domain" description="SSD" evidence="8">
    <location>
        <begin position="1"/>
        <end position="175"/>
    </location>
</feature>
<dbReference type="InterPro" id="IPR000731">
    <property type="entry name" value="SSD"/>
</dbReference>
<dbReference type="Gene3D" id="1.20.1640.10">
    <property type="entry name" value="Multidrug efflux transporter AcrB transmembrane domain"/>
    <property type="match status" value="1"/>
</dbReference>
<keyword evidence="2 7" id="KW-0812">Transmembrane</keyword>
<evidence type="ECO:0000256" key="1">
    <source>
        <dbReference type="ARBA" id="ARBA00004141"/>
    </source>
</evidence>
<dbReference type="PANTHER" id="PTHR45951:SF3">
    <property type="entry name" value="PROTEIN DISPATCHED"/>
    <property type="match status" value="1"/>
</dbReference>
<dbReference type="GO" id="GO:0016020">
    <property type="term" value="C:membrane"/>
    <property type="evidence" value="ECO:0007669"/>
    <property type="project" value="UniProtKB-SubCell"/>
</dbReference>
<keyword evidence="3 7" id="KW-1133">Transmembrane helix</keyword>
<dbReference type="InterPro" id="IPR003392">
    <property type="entry name" value="PTHD_SSD"/>
</dbReference>
<dbReference type="Proteomes" id="UP000663854">
    <property type="component" value="Unassembled WGS sequence"/>
</dbReference>
<feature type="transmembrane region" description="Helical" evidence="7">
    <location>
        <begin position="124"/>
        <end position="146"/>
    </location>
</feature>
<feature type="transmembrane region" description="Helical" evidence="7">
    <location>
        <begin position="234"/>
        <end position="256"/>
    </location>
</feature>